<sequence length="228" mass="24173">MSGLPRVAQYPLPTIEDLPAPRVPWRVDAERAVLLVHDLQEHFLRPFDRVGTPCAPMLRAVADLVAAARSREVPVVYSAQPAVQSATDRALLQDFWGPGLGAAPAAAARIVDEVAPAAGDVVLTKHRYSALVRTELLDLVRAAGRDQLVVTGVYTSIGCWATALHAFMEDVQPFVVADATADFDAADHVAALDHVARRCGRVVTAGDVLAAFAAGGRGRAARAGGEER</sequence>
<dbReference type="Pfam" id="PF00857">
    <property type="entry name" value="Isochorismatase"/>
    <property type="match status" value="1"/>
</dbReference>
<dbReference type="PRINTS" id="PR01398">
    <property type="entry name" value="ISCHRISMTASE"/>
</dbReference>
<accession>A0ABV4I464</accession>
<evidence type="ECO:0000313" key="4">
    <source>
        <dbReference type="Proteomes" id="UP001566476"/>
    </source>
</evidence>
<dbReference type="SUPFAM" id="SSF52499">
    <property type="entry name" value="Isochorismatase-like hydrolases"/>
    <property type="match status" value="1"/>
</dbReference>
<dbReference type="InterPro" id="IPR050272">
    <property type="entry name" value="Isochorismatase-like_hydrls"/>
</dbReference>
<keyword evidence="1" id="KW-0378">Hydrolase</keyword>
<comment type="caution">
    <text evidence="3">The sequence shown here is derived from an EMBL/GenBank/DDBJ whole genome shotgun (WGS) entry which is preliminary data.</text>
</comment>
<protein>
    <submittedName>
        <fullName evidence="3">Isochorismatase family protein</fullName>
    </submittedName>
</protein>
<feature type="domain" description="Isochorismatase-like" evidence="2">
    <location>
        <begin position="33"/>
        <end position="205"/>
    </location>
</feature>
<name>A0ABV4I464_9ACTN</name>
<dbReference type="InterPro" id="IPR016291">
    <property type="entry name" value="Isochorismatase"/>
</dbReference>
<keyword evidence="4" id="KW-1185">Reference proteome</keyword>
<dbReference type="EMBL" id="JBGGTQ010000003">
    <property type="protein sequence ID" value="MEZ0492071.1"/>
    <property type="molecule type" value="Genomic_DNA"/>
</dbReference>
<dbReference type="Gene3D" id="3.40.50.850">
    <property type="entry name" value="Isochorismatase-like"/>
    <property type="match status" value="1"/>
</dbReference>
<organism evidence="3 4">
    <name type="scientific">Kineococcus mangrovi</name>
    <dbReference type="NCBI Taxonomy" id="1660183"/>
    <lineage>
        <taxon>Bacteria</taxon>
        <taxon>Bacillati</taxon>
        <taxon>Actinomycetota</taxon>
        <taxon>Actinomycetes</taxon>
        <taxon>Kineosporiales</taxon>
        <taxon>Kineosporiaceae</taxon>
        <taxon>Kineococcus</taxon>
    </lineage>
</organism>
<dbReference type="InterPro" id="IPR000868">
    <property type="entry name" value="Isochorismatase-like_dom"/>
</dbReference>
<reference evidence="3 4" key="1">
    <citation type="submission" date="2024-07" db="EMBL/GenBank/DDBJ databases">
        <authorList>
            <person name="Thanompreechachai J."/>
            <person name="Duangmal K."/>
        </authorList>
    </citation>
    <scope>NUCLEOTIDE SEQUENCE [LARGE SCALE GENOMIC DNA]</scope>
    <source>
        <strain evidence="3 4">TBRC 1896</strain>
    </source>
</reference>
<proteinExistence type="predicted"/>
<dbReference type="InterPro" id="IPR036380">
    <property type="entry name" value="Isochorismatase-like_sf"/>
</dbReference>
<evidence type="ECO:0000256" key="1">
    <source>
        <dbReference type="ARBA" id="ARBA00022801"/>
    </source>
</evidence>
<dbReference type="RefSeq" id="WP_370718119.1">
    <property type="nucleotide sequence ID" value="NZ_JBGGTQ010000003.1"/>
</dbReference>
<gene>
    <name evidence="3" type="ORF">AB2L28_07455</name>
</gene>
<dbReference type="PANTHER" id="PTHR43540">
    <property type="entry name" value="PEROXYUREIDOACRYLATE/UREIDOACRYLATE AMIDOHYDROLASE-RELATED"/>
    <property type="match status" value="1"/>
</dbReference>
<evidence type="ECO:0000259" key="2">
    <source>
        <dbReference type="Pfam" id="PF00857"/>
    </source>
</evidence>
<dbReference type="Proteomes" id="UP001566476">
    <property type="component" value="Unassembled WGS sequence"/>
</dbReference>
<evidence type="ECO:0000313" key="3">
    <source>
        <dbReference type="EMBL" id="MEZ0492071.1"/>
    </source>
</evidence>
<dbReference type="PANTHER" id="PTHR43540:SF3">
    <property type="entry name" value="ENTEROBACTIN SYNTHASE COMPONENT B"/>
    <property type="match status" value="1"/>
</dbReference>